<gene>
    <name evidence="2" type="ORF">SAMN05216403_14016</name>
</gene>
<dbReference type="AlphaFoldDB" id="A0A1H5XYN1"/>
<name>A0A1H5XYN1_NITMU</name>
<feature type="region of interest" description="Disordered" evidence="1">
    <location>
        <begin position="1"/>
        <end position="59"/>
    </location>
</feature>
<evidence type="ECO:0000313" key="3">
    <source>
        <dbReference type="Proteomes" id="UP000236751"/>
    </source>
</evidence>
<dbReference type="EMBL" id="FNVK01000040">
    <property type="protein sequence ID" value="SEG16763.1"/>
    <property type="molecule type" value="Genomic_DNA"/>
</dbReference>
<sequence>MGMKPGSSTGNGGGIFQQVGPKGGKQPNFATVPDHKPLPPTTKPGHTWVPVQTTPDSKR</sequence>
<reference evidence="2 3" key="1">
    <citation type="submission" date="2016-10" db="EMBL/GenBank/DDBJ databases">
        <authorList>
            <person name="de Groot N.N."/>
        </authorList>
    </citation>
    <scope>NUCLEOTIDE SEQUENCE [LARGE SCALE GENOMIC DNA]</scope>
    <source>
        <strain evidence="2 3">Nl13</strain>
    </source>
</reference>
<dbReference type="RefSeq" id="WP_080557726.1">
    <property type="nucleotide sequence ID" value="NC_007616.1"/>
</dbReference>
<proteinExistence type="predicted"/>
<accession>A0A1H5XYN1</accession>
<protein>
    <submittedName>
        <fullName evidence="2">Uncharacterized protein</fullName>
    </submittedName>
</protein>
<feature type="compositionally biased region" description="Polar residues" evidence="1">
    <location>
        <begin position="50"/>
        <end position="59"/>
    </location>
</feature>
<dbReference type="Proteomes" id="UP000236751">
    <property type="component" value="Unassembled WGS sequence"/>
</dbReference>
<organism evidence="2 3">
    <name type="scientific">Nitrosospira multiformis (strain ATCC 25196 / NCIMB 11849 / C 71)</name>
    <dbReference type="NCBI Taxonomy" id="323848"/>
    <lineage>
        <taxon>Bacteria</taxon>
        <taxon>Pseudomonadati</taxon>
        <taxon>Pseudomonadota</taxon>
        <taxon>Betaproteobacteria</taxon>
        <taxon>Nitrosomonadales</taxon>
        <taxon>Nitrosomonadaceae</taxon>
        <taxon>Nitrosospira</taxon>
    </lineage>
</organism>
<dbReference type="OrthoDB" id="5245039at2"/>
<evidence type="ECO:0000313" key="2">
    <source>
        <dbReference type="EMBL" id="SEG16763.1"/>
    </source>
</evidence>
<evidence type="ECO:0000256" key="1">
    <source>
        <dbReference type="SAM" id="MobiDB-lite"/>
    </source>
</evidence>